<dbReference type="PANTHER" id="PTHR22761:SF96">
    <property type="entry name" value="BCDNA.GH08385"/>
    <property type="match status" value="1"/>
</dbReference>
<feature type="region of interest" description="Disordered" evidence="1">
    <location>
        <begin position="255"/>
        <end position="315"/>
    </location>
</feature>
<feature type="compositionally biased region" description="Basic and acidic residues" evidence="1">
    <location>
        <begin position="300"/>
        <end position="315"/>
    </location>
</feature>
<comment type="caution">
    <text evidence="2">The sequence shown here is derived from an EMBL/GenBank/DDBJ whole genome shotgun (WGS) entry which is preliminary data.</text>
</comment>
<dbReference type="GO" id="GO:0005771">
    <property type="term" value="C:multivesicular body"/>
    <property type="evidence" value="ECO:0007669"/>
    <property type="project" value="TreeGrafter"/>
</dbReference>
<reference evidence="2 3" key="1">
    <citation type="submission" date="2019-09" db="EMBL/GenBank/DDBJ databases">
        <authorList>
            <consortium name="DOE Joint Genome Institute"/>
            <person name="Mondo S.J."/>
            <person name="Navarro-Mendoza M.I."/>
            <person name="Perez-Arques C."/>
            <person name="Panchal S."/>
            <person name="Nicolas F.E."/>
            <person name="Ganguly P."/>
            <person name="Pangilinan J."/>
            <person name="Grigoriev I."/>
            <person name="Heitman J."/>
            <person name="Sanya K."/>
            <person name="Garre V."/>
        </authorList>
    </citation>
    <scope>NUCLEOTIDE SEQUENCE [LARGE SCALE GENOMIC DNA]</scope>
    <source>
        <strain evidence="2 3">MU402</strain>
    </source>
</reference>
<protein>
    <submittedName>
        <fullName evidence="2">Snf7-domain-containing protein</fullName>
    </submittedName>
</protein>
<gene>
    <name evidence="2" type="ORF">FB192DRAFT_1291518</name>
</gene>
<dbReference type="GO" id="GO:0032511">
    <property type="term" value="P:late endosome to vacuole transport via multivesicular body sorting pathway"/>
    <property type="evidence" value="ECO:0007669"/>
    <property type="project" value="TreeGrafter"/>
</dbReference>
<organism evidence="2 3">
    <name type="scientific">Mucor circinelloides f. lusitanicus</name>
    <name type="common">Mucor racemosus var. lusitanicus</name>
    <dbReference type="NCBI Taxonomy" id="29924"/>
    <lineage>
        <taxon>Eukaryota</taxon>
        <taxon>Fungi</taxon>
        <taxon>Fungi incertae sedis</taxon>
        <taxon>Mucoromycota</taxon>
        <taxon>Mucoromycotina</taxon>
        <taxon>Mucoromycetes</taxon>
        <taxon>Mucorales</taxon>
        <taxon>Mucorineae</taxon>
        <taxon>Mucoraceae</taxon>
        <taxon>Mucor</taxon>
    </lineage>
</organism>
<dbReference type="Pfam" id="PF03357">
    <property type="entry name" value="Snf7"/>
    <property type="match status" value="1"/>
</dbReference>
<dbReference type="EMBL" id="JAAECE010000010">
    <property type="protein sequence ID" value="KAF1797124.1"/>
    <property type="molecule type" value="Genomic_DNA"/>
</dbReference>
<dbReference type="GO" id="GO:0009898">
    <property type="term" value="C:cytoplasmic side of plasma membrane"/>
    <property type="evidence" value="ECO:0007669"/>
    <property type="project" value="TreeGrafter"/>
</dbReference>
<dbReference type="GO" id="GO:0006900">
    <property type="term" value="P:vesicle budding from membrane"/>
    <property type="evidence" value="ECO:0007669"/>
    <property type="project" value="TreeGrafter"/>
</dbReference>
<dbReference type="AlphaFoldDB" id="A0A8H4B8B3"/>
<evidence type="ECO:0000256" key="1">
    <source>
        <dbReference type="SAM" id="MobiDB-lite"/>
    </source>
</evidence>
<dbReference type="PANTHER" id="PTHR22761">
    <property type="entry name" value="CHARGED MULTIVESICULAR BODY PROTEIN"/>
    <property type="match status" value="1"/>
</dbReference>
<dbReference type="Proteomes" id="UP000469890">
    <property type="component" value="Unassembled WGS sequence"/>
</dbReference>
<dbReference type="GO" id="GO:0000815">
    <property type="term" value="C:ESCRT III complex"/>
    <property type="evidence" value="ECO:0007669"/>
    <property type="project" value="TreeGrafter"/>
</dbReference>
<evidence type="ECO:0000313" key="2">
    <source>
        <dbReference type="EMBL" id="KAF1797124.1"/>
    </source>
</evidence>
<accession>A0A8H4B8B3</accession>
<dbReference type="Gene3D" id="6.10.140.1230">
    <property type="match status" value="1"/>
</dbReference>
<evidence type="ECO:0000313" key="3">
    <source>
        <dbReference type="Proteomes" id="UP000469890"/>
    </source>
</evidence>
<dbReference type="InterPro" id="IPR005024">
    <property type="entry name" value="Snf7_fam"/>
</dbReference>
<proteinExistence type="predicted"/>
<sequence>MAQHYHNPADTHIMTLAQFRSAYAHHFVNEIDLTESDMSLLLRYLHSQHGVALADNVKGYGTSYMVIKFPQREDQIATITQHDEALISIRTTCYALSVQVDELQKKSEELGRQALDEKKRGHTAKALYCMKRKKSLQEILEKRLKSMETMDTVLMKIESSQDDLQVVQAFNMGADALRGLLGQDGLSIESVDDVMQKIQDTFEDQKEIEDALRMGNEDIAGIDDDEIENELSQLVQEEHIYDKTPSTVPVHIPSPSRNLTQPGAAPLSSDTASVNSELSRLSQILSPVKSVPSSPTPPPTKEKTGESSKRKELAA</sequence>
<name>A0A8H4B8B3_MUCCL</name>
<feature type="compositionally biased region" description="Polar residues" evidence="1">
    <location>
        <begin position="268"/>
        <end position="285"/>
    </location>
</feature>